<reference evidence="7 8" key="1">
    <citation type="submission" date="2014-01" db="EMBL/GenBank/DDBJ databases">
        <title>Complete genome sequence of ionizing-radiation resistance bacterium Hymenobacter swuensis DY53.</title>
        <authorList>
            <person name="Jung J.-H."/>
            <person name="Jeong S.-W."/>
            <person name="Joe M.-H."/>
            <person name="Cho y.-j."/>
            <person name="Kim M.-K."/>
            <person name="Lim S.-Y."/>
        </authorList>
    </citation>
    <scope>NUCLEOTIDE SEQUENCE [LARGE SCALE GENOMIC DNA]</scope>
    <source>
        <strain evidence="7 8">DY53</strain>
    </source>
</reference>
<dbReference type="InterPro" id="IPR017853">
    <property type="entry name" value="GH"/>
</dbReference>
<dbReference type="SUPFAM" id="SSF51445">
    <property type="entry name" value="(Trans)glycosidases"/>
    <property type="match status" value="1"/>
</dbReference>
<protein>
    <recommendedName>
        <fullName evidence="6">Glycoside hydrolase family 5 domain-containing protein</fullName>
    </recommendedName>
</protein>
<evidence type="ECO:0000313" key="7">
    <source>
        <dbReference type="EMBL" id="AHJ98304.1"/>
    </source>
</evidence>
<keyword evidence="1 3" id="KW-0378">Hydrolase</keyword>
<dbReference type="STRING" id="1227739.Hsw_2709"/>
<dbReference type="Proteomes" id="UP000019423">
    <property type="component" value="Chromosome"/>
</dbReference>
<evidence type="ECO:0000256" key="2">
    <source>
        <dbReference type="ARBA" id="ARBA00023295"/>
    </source>
</evidence>
<dbReference type="eggNOG" id="COG3934">
    <property type="taxonomic scope" value="Bacteria"/>
</dbReference>
<name>W8EYV6_9BACT</name>
<organism evidence="7 8">
    <name type="scientific">Hymenobacter swuensis DY53</name>
    <dbReference type="NCBI Taxonomy" id="1227739"/>
    <lineage>
        <taxon>Bacteria</taxon>
        <taxon>Pseudomonadati</taxon>
        <taxon>Bacteroidota</taxon>
        <taxon>Cytophagia</taxon>
        <taxon>Cytophagales</taxon>
        <taxon>Hymenobacteraceae</taxon>
        <taxon>Hymenobacter</taxon>
    </lineage>
</organism>
<feature type="signal peptide" evidence="5">
    <location>
        <begin position="1"/>
        <end position="20"/>
    </location>
</feature>
<evidence type="ECO:0000256" key="4">
    <source>
        <dbReference type="SAM" id="MobiDB-lite"/>
    </source>
</evidence>
<dbReference type="Pfam" id="PF00150">
    <property type="entry name" value="Cellulase"/>
    <property type="match status" value="1"/>
</dbReference>
<comment type="similarity">
    <text evidence="3">Belongs to the glycosyl hydrolase 5 (cellulase A) family.</text>
</comment>
<accession>W8EYV6</accession>
<dbReference type="Gene3D" id="3.20.20.80">
    <property type="entry name" value="Glycosidases"/>
    <property type="match status" value="1"/>
</dbReference>
<dbReference type="GO" id="GO:0004553">
    <property type="term" value="F:hydrolase activity, hydrolyzing O-glycosyl compounds"/>
    <property type="evidence" value="ECO:0007669"/>
    <property type="project" value="InterPro"/>
</dbReference>
<dbReference type="InterPro" id="IPR001547">
    <property type="entry name" value="Glyco_hydro_5"/>
</dbReference>
<feature type="region of interest" description="Disordered" evidence="4">
    <location>
        <begin position="146"/>
        <end position="171"/>
    </location>
</feature>
<keyword evidence="8" id="KW-1185">Reference proteome</keyword>
<sequence>MKKLLLSLLLLAATTTGTFAQKTKLKTKGAAATAAAMQGQRWSAAKAHAWYRQHPWLSGANFTPSTAVNQLEMWQADTFDPATIDKELGWAESIGFNTMRVFLHSLAWQQDPQGFKKRVGDYLAIADKHHIQTMLVFFDDCWDEHPKPGKQPSPKPGIHNSGWVQDPGDPASRDSATFVKLKPYVQDVLRSFANDKRILLWDLYNEPGNKGEGNASLPLLRNVFAWAREVNPSQPLSAGLWNWGLVELNTFQALNSDVMTYHNYDDVPAHERVIELLKTHGRPMICTEYMARPRNSRFVNIFPLLKKNNIGAINWGLVDGKTNTKYQWDVPIADGGEPSEWFHEVFRKDGTPYHQDEADLIRKTNGK</sequence>
<feature type="chain" id="PRO_5004908051" description="Glycoside hydrolase family 5 domain-containing protein" evidence="5">
    <location>
        <begin position="21"/>
        <end position="367"/>
    </location>
</feature>
<dbReference type="EMBL" id="CP007145">
    <property type="protein sequence ID" value="AHJ98304.1"/>
    <property type="molecule type" value="Genomic_DNA"/>
</dbReference>
<keyword evidence="2 3" id="KW-0326">Glycosidase</keyword>
<dbReference type="AlphaFoldDB" id="W8EYV6"/>
<dbReference type="GO" id="GO:0000272">
    <property type="term" value="P:polysaccharide catabolic process"/>
    <property type="evidence" value="ECO:0007669"/>
    <property type="project" value="InterPro"/>
</dbReference>
<proteinExistence type="inferred from homology"/>
<gene>
    <name evidence="7" type="ORF">Hsw_2709</name>
</gene>
<evidence type="ECO:0000313" key="8">
    <source>
        <dbReference type="Proteomes" id="UP000019423"/>
    </source>
</evidence>
<dbReference type="HOGENOM" id="CLU_764481_0_0_10"/>
<feature type="domain" description="Glycoside hydrolase family 5" evidence="6">
    <location>
        <begin position="111"/>
        <end position="317"/>
    </location>
</feature>
<evidence type="ECO:0000256" key="1">
    <source>
        <dbReference type="ARBA" id="ARBA00022801"/>
    </source>
</evidence>
<evidence type="ECO:0000256" key="3">
    <source>
        <dbReference type="RuleBase" id="RU361153"/>
    </source>
</evidence>
<dbReference type="KEGG" id="hsw:Hsw_2709"/>
<dbReference type="PATRIC" id="fig|1227739.3.peg.2896"/>
<dbReference type="RefSeq" id="WP_197031882.1">
    <property type="nucleotide sequence ID" value="NZ_CP007145.1"/>
</dbReference>
<evidence type="ECO:0000256" key="5">
    <source>
        <dbReference type="SAM" id="SignalP"/>
    </source>
</evidence>
<evidence type="ECO:0000259" key="6">
    <source>
        <dbReference type="Pfam" id="PF00150"/>
    </source>
</evidence>
<keyword evidence="5" id="KW-0732">Signal</keyword>